<feature type="domain" description="Flagellar basal body rod protein N-terminal" evidence="3">
    <location>
        <begin position="4"/>
        <end position="34"/>
    </location>
</feature>
<dbReference type="EMBL" id="AP023366">
    <property type="protein sequence ID" value="BCJ87746.1"/>
    <property type="molecule type" value="Genomic_DNA"/>
</dbReference>
<dbReference type="Pfam" id="PF00460">
    <property type="entry name" value="Flg_bb_rod"/>
    <property type="match status" value="1"/>
</dbReference>
<keyword evidence="6" id="KW-0966">Cell projection</keyword>
<evidence type="ECO:0000259" key="4">
    <source>
        <dbReference type="Pfam" id="PF06429"/>
    </source>
</evidence>
<evidence type="ECO:0000259" key="5">
    <source>
        <dbReference type="Pfam" id="PF22692"/>
    </source>
</evidence>
<feature type="domain" description="Flagellar basal-body/hook protein C-terminal" evidence="4">
    <location>
        <begin position="233"/>
        <end position="278"/>
    </location>
</feature>
<dbReference type="InterPro" id="IPR053967">
    <property type="entry name" value="LlgE_F_G-like_D1"/>
</dbReference>
<dbReference type="InterPro" id="IPR001444">
    <property type="entry name" value="Flag_bb_rod_N"/>
</dbReference>
<gene>
    <name evidence="6" type="primary">flgG2</name>
    <name evidence="6" type="ORF">skT53_27310</name>
</gene>
<name>A0A7I8DFV5_9BACL</name>
<keyword evidence="7" id="KW-1185">Reference proteome</keyword>
<dbReference type="Pfam" id="PF22692">
    <property type="entry name" value="LlgE_F_G_D1"/>
    <property type="match status" value="1"/>
</dbReference>
<feature type="domain" description="Flagellar hook protein FlgE/F/G-like D1" evidence="5">
    <location>
        <begin position="95"/>
        <end position="169"/>
    </location>
</feature>
<dbReference type="SUPFAM" id="SSF117143">
    <property type="entry name" value="Flagellar hook protein flgE"/>
    <property type="match status" value="1"/>
</dbReference>
<dbReference type="NCBIfam" id="TIGR03506">
    <property type="entry name" value="FlgEFG_subfam"/>
    <property type="match status" value="1"/>
</dbReference>
<keyword evidence="2" id="KW-0975">Bacterial flagellum</keyword>
<dbReference type="Pfam" id="PF06429">
    <property type="entry name" value="Flg_bbr_C"/>
    <property type="match status" value="1"/>
</dbReference>
<comment type="subcellular location">
    <subcellularLocation>
        <location evidence="2">Bacterial flagellum basal body</location>
    </subcellularLocation>
</comment>
<dbReference type="InterPro" id="IPR020013">
    <property type="entry name" value="Flagellar_FlgE/F/G"/>
</dbReference>
<evidence type="ECO:0000313" key="6">
    <source>
        <dbReference type="EMBL" id="BCJ87746.1"/>
    </source>
</evidence>
<dbReference type="RefSeq" id="WP_200758067.1">
    <property type="nucleotide sequence ID" value="NZ_AP023366.1"/>
</dbReference>
<dbReference type="KEGG" id="eff:skT53_27310"/>
<dbReference type="PANTHER" id="PTHR30435">
    <property type="entry name" value="FLAGELLAR PROTEIN"/>
    <property type="match status" value="1"/>
</dbReference>
<protein>
    <submittedName>
        <fullName evidence="6">Flagellar basal body rod protein FlgG</fullName>
    </submittedName>
</protein>
<organism evidence="6 7">
    <name type="scientific">Effusibacillus dendaii</name>
    <dbReference type="NCBI Taxonomy" id="2743772"/>
    <lineage>
        <taxon>Bacteria</taxon>
        <taxon>Bacillati</taxon>
        <taxon>Bacillota</taxon>
        <taxon>Bacilli</taxon>
        <taxon>Bacillales</taxon>
        <taxon>Alicyclobacillaceae</taxon>
        <taxon>Effusibacillus</taxon>
    </lineage>
</organism>
<dbReference type="GO" id="GO:0009425">
    <property type="term" value="C:bacterial-type flagellum basal body"/>
    <property type="evidence" value="ECO:0007669"/>
    <property type="project" value="UniProtKB-SubCell"/>
</dbReference>
<dbReference type="InterPro" id="IPR037925">
    <property type="entry name" value="FlgE/F/G-like"/>
</dbReference>
<evidence type="ECO:0000256" key="2">
    <source>
        <dbReference type="RuleBase" id="RU362116"/>
    </source>
</evidence>
<dbReference type="Proteomes" id="UP000593802">
    <property type="component" value="Chromosome"/>
</dbReference>
<comment type="similarity">
    <text evidence="1 2">Belongs to the flagella basal body rod proteins family.</text>
</comment>
<dbReference type="AlphaFoldDB" id="A0A7I8DFV5"/>
<reference evidence="6 7" key="1">
    <citation type="submission" date="2020-08" db="EMBL/GenBank/DDBJ databases">
        <title>Complete Genome Sequence of Effusibacillus dendaii Strain skT53, Isolated from Farmland soil.</title>
        <authorList>
            <person name="Konishi T."/>
            <person name="Kawasaki H."/>
        </authorList>
    </citation>
    <scope>NUCLEOTIDE SEQUENCE [LARGE SCALE GENOMIC DNA]</scope>
    <source>
        <strain evidence="7">skT53</strain>
    </source>
</reference>
<proteinExistence type="inferred from homology"/>
<accession>A0A7I8DFV5</accession>
<dbReference type="PANTHER" id="PTHR30435:SF19">
    <property type="entry name" value="FLAGELLAR BASAL-BODY ROD PROTEIN FLGG"/>
    <property type="match status" value="1"/>
</dbReference>
<dbReference type="GO" id="GO:0071978">
    <property type="term" value="P:bacterial-type flagellum-dependent swarming motility"/>
    <property type="evidence" value="ECO:0007669"/>
    <property type="project" value="TreeGrafter"/>
</dbReference>
<evidence type="ECO:0000256" key="1">
    <source>
        <dbReference type="ARBA" id="ARBA00009677"/>
    </source>
</evidence>
<evidence type="ECO:0000313" key="7">
    <source>
        <dbReference type="Proteomes" id="UP000593802"/>
    </source>
</evidence>
<evidence type="ECO:0000259" key="3">
    <source>
        <dbReference type="Pfam" id="PF00460"/>
    </source>
</evidence>
<sequence length="280" mass="30054">MRALYTAASGLTAQQTRLDVISHNMANLNTVGFKEKQSQFAEMLRSEFTQPDEFQLQGRASAAGLRIGNGSYAAHLGQIFSQGSIQTTGNNTDLAVQGEGFFTIGIPSNGSGSPYQTAFTRSGNFHVDGNGMLVTDEGYPLLNQSGQPIRLPAGVDGQSMSVKTDGQILADSGNGPAYVDTVNLVLVRNPEENLQEVGDNLYRIAPGTNYNPLNDSLGKLTQKSDLDRIGTIRQGALEMANVDLAKEMADLMEVQRAYQINARSVATIDTMMGLANNLRS</sequence>
<keyword evidence="6" id="KW-0969">Cilium</keyword>
<keyword evidence="6" id="KW-0282">Flagellum</keyword>
<dbReference type="InterPro" id="IPR010930">
    <property type="entry name" value="Flg_bb/hook_C_dom"/>
</dbReference>